<reference evidence="2" key="1">
    <citation type="submission" date="2023-04" db="EMBL/GenBank/DDBJ databases">
        <title>Black Yeasts Isolated from many extreme environments.</title>
        <authorList>
            <person name="Coleine C."/>
            <person name="Stajich J.E."/>
            <person name="Selbmann L."/>
        </authorList>
    </citation>
    <scope>NUCLEOTIDE SEQUENCE</scope>
    <source>
        <strain evidence="2">CCFEE 5312</strain>
    </source>
</reference>
<organism evidence="2 3">
    <name type="scientific">Extremus antarcticus</name>
    <dbReference type="NCBI Taxonomy" id="702011"/>
    <lineage>
        <taxon>Eukaryota</taxon>
        <taxon>Fungi</taxon>
        <taxon>Dikarya</taxon>
        <taxon>Ascomycota</taxon>
        <taxon>Pezizomycotina</taxon>
        <taxon>Dothideomycetes</taxon>
        <taxon>Dothideomycetidae</taxon>
        <taxon>Mycosphaerellales</taxon>
        <taxon>Extremaceae</taxon>
        <taxon>Extremus</taxon>
    </lineage>
</organism>
<proteinExistence type="predicted"/>
<keyword evidence="3" id="KW-1185">Reference proteome</keyword>
<evidence type="ECO:0000259" key="1">
    <source>
        <dbReference type="Pfam" id="PF06985"/>
    </source>
</evidence>
<evidence type="ECO:0000313" key="2">
    <source>
        <dbReference type="EMBL" id="KAK3047678.1"/>
    </source>
</evidence>
<comment type="caution">
    <text evidence="2">The sequence shown here is derived from an EMBL/GenBank/DDBJ whole genome shotgun (WGS) entry which is preliminary data.</text>
</comment>
<name>A0AAJ0D734_9PEZI</name>
<dbReference type="PANTHER" id="PTHR10622">
    <property type="entry name" value="HET DOMAIN-CONTAINING PROTEIN"/>
    <property type="match status" value="1"/>
</dbReference>
<dbReference type="Proteomes" id="UP001271007">
    <property type="component" value="Unassembled WGS sequence"/>
</dbReference>
<accession>A0AAJ0D734</accession>
<dbReference type="Pfam" id="PF06985">
    <property type="entry name" value="HET"/>
    <property type="match status" value="1"/>
</dbReference>
<evidence type="ECO:0000313" key="3">
    <source>
        <dbReference type="Proteomes" id="UP001271007"/>
    </source>
</evidence>
<feature type="domain" description="Heterokaryon incompatibility" evidence="1">
    <location>
        <begin position="22"/>
        <end position="127"/>
    </location>
</feature>
<dbReference type="InterPro" id="IPR010730">
    <property type="entry name" value="HET"/>
</dbReference>
<dbReference type="AlphaFoldDB" id="A0AAJ0D734"/>
<dbReference type="PANTHER" id="PTHR10622:SF10">
    <property type="entry name" value="HET DOMAIN-CONTAINING PROTEIN"/>
    <property type="match status" value="1"/>
</dbReference>
<sequence>MRLINIYTRKLEEFYDTARPKYFILSHRWEADEITYKDFIKGRGAACRGYRKVEELCAFARLQNENDALKETFGGSAVEWVWVDTCCINKRSSAELSEAINSMFAWYQEATACFVYLADVTADKPDPTLCTQTIASDGNEVPCIHISPTTLGSGWD</sequence>
<protein>
    <recommendedName>
        <fullName evidence="1">Heterokaryon incompatibility domain-containing protein</fullName>
    </recommendedName>
</protein>
<gene>
    <name evidence="2" type="ORF">LTR09_010936</name>
</gene>
<dbReference type="EMBL" id="JAWDJX010000058">
    <property type="protein sequence ID" value="KAK3047678.1"/>
    <property type="molecule type" value="Genomic_DNA"/>
</dbReference>